<dbReference type="AlphaFoldDB" id="A0A1X1EJT1"/>
<name>A0A1X1EJT1_PANCY</name>
<evidence type="ECO:0000256" key="2">
    <source>
        <dbReference type="ARBA" id="ARBA00006526"/>
    </source>
</evidence>
<organism evidence="12 13">
    <name type="scientific">Pantoea cypripedii</name>
    <name type="common">Pectobacterium cypripedii</name>
    <name type="synonym">Erwinia cypripedii</name>
    <dbReference type="NCBI Taxonomy" id="55209"/>
    <lineage>
        <taxon>Bacteria</taxon>
        <taxon>Pseudomonadati</taxon>
        <taxon>Pseudomonadota</taxon>
        <taxon>Gammaproteobacteria</taxon>
        <taxon>Enterobacterales</taxon>
        <taxon>Erwiniaceae</taxon>
        <taxon>Pantoea</taxon>
    </lineage>
</organism>
<evidence type="ECO:0000256" key="7">
    <source>
        <dbReference type="ARBA" id="ARBA00022840"/>
    </source>
</evidence>
<evidence type="ECO:0000256" key="6">
    <source>
        <dbReference type="ARBA" id="ARBA00022741"/>
    </source>
</evidence>
<dbReference type="Proteomes" id="UP000193749">
    <property type="component" value="Unassembled WGS sequence"/>
</dbReference>
<evidence type="ECO:0000256" key="10">
    <source>
        <dbReference type="ARBA" id="ARBA00023136"/>
    </source>
</evidence>
<keyword evidence="5" id="KW-0410">Iron transport</keyword>
<protein>
    <submittedName>
        <fullName evidence="12">Ferric citrate ABC transporter ATP-binding protein FecE</fullName>
    </submittedName>
</protein>
<keyword evidence="8" id="KW-0408">Iron</keyword>
<dbReference type="InterPro" id="IPR051535">
    <property type="entry name" value="Siderophore_ABC-ATPase"/>
</dbReference>
<comment type="similarity">
    <text evidence="2">Belongs to the ABC transporter superfamily. Drug exporter-2 (TC 3.A.1.117) family.</text>
</comment>
<dbReference type="InterPro" id="IPR017871">
    <property type="entry name" value="ABC_transporter-like_CS"/>
</dbReference>
<keyword evidence="4" id="KW-1003">Cell membrane</keyword>
<dbReference type="SMART" id="SM00382">
    <property type="entry name" value="AAA"/>
    <property type="match status" value="1"/>
</dbReference>
<sequence>MQLRVENLAAGYAGKRVLQDVSVSFASGQITALLGPNGCGKSTLLKTLARLLTPTEGQVFIGDQPLARFSSRQLARRLALLPQQHLTPEGVSVAELVAYGRHPWLPLWGRLSAHDREQVQAAMERMGIAPLAQQRVSDLSGGQRQRVFLAMLLAQDTPVILLDEPTTWLDINHQIELMKLMGELKAQGKTVVTVLHDLNQASRYCDQLVLLAEGALVIQGTPTQVLQPEILKRVFQVNVAVVPEPLSGALMCVHHDD</sequence>
<dbReference type="SUPFAM" id="SSF52540">
    <property type="entry name" value="P-loop containing nucleoside triphosphate hydrolases"/>
    <property type="match status" value="1"/>
</dbReference>
<evidence type="ECO:0000256" key="1">
    <source>
        <dbReference type="ARBA" id="ARBA00004202"/>
    </source>
</evidence>
<proteinExistence type="inferred from homology"/>
<gene>
    <name evidence="12" type="ORF">HA50_21380</name>
</gene>
<reference evidence="12 13" key="1">
    <citation type="journal article" date="2017" name="Antonie Van Leeuwenhoek">
        <title>Phylogenomic resolution of the bacterial genus Pantoea and its relationship with Erwinia and Tatumella.</title>
        <authorList>
            <person name="Palmer M."/>
            <person name="Steenkamp E.T."/>
            <person name="Coetzee M.P."/>
            <person name="Chan W.Y."/>
            <person name="van Zyl E."/>
            <person name="De Maayer P."/>
            <person name="Coutinho T.A."/>
            <person name="Blom J."/>
            <person name="Smits T.H."/>
            <person name="Duffy B."/>
            <person name="Venter S.N."/>
        </authorList>
    </citation>
    <scope>NUCLEOTIDE SEQUENCE [LARGE SCALE GENOMIC DNA]</scope>
    <source>
        <strain evidence="12 13">LMG 2657</strain>
    </source>
</reference>
<evidence type="ECO:0000313" key="13">
    <source>
        <dbReference type="Proteomes" id="UP000193749"/>
    </source>
</evidence>
<evidence type="ECO:0000256" key="3">
    <source>
        <dbReference type="ARBA" id="ARBA00022448"/>
    </source>
</evidence>
<accession>A0A1X1EJT1</accession>
<dbReference type="InterPro" id="IPR027417">
    <property type="entry name" value="P-loop_NTPase"/>
</dbReference>
<dbReference type="STRING" id="55209.HA50_21380"/>
<dbReference type="GO" id="GO:0006826">
    <property type="term" value="P:iron ion transport"/>
    <property type="evidence" value="ECO:0007669"/>
    <property type="project" value="UniProtKB-KW"/>
</dbReference>
<keyword evidence="7 12" id="KW-0067">ATP-binding</keyword>
<keyword evidence="3" id="KW-0813">Transport</keyword>
<evidence type="ECO:0000256" key="8">
    <source>
        <dbReference type="ARBA" id="ARBA00023004"/>
    </source>
</evidence>
<keyword evidence="10" id="KW-0472">Membrane</keyword>
<dbReference type="GO" id="GO:0016887">
    <property type="term" value="F:ATP hydrolysis activity"/>
    <property type="evidence" value="ECO:0007669"/>
    <property type="project" value="InterPro"/>
</dbReference>
<dbReference type="RefSeq" id="WP_084878914.1">
    <property type="nucleotide sequence ID" value="NZ_JAGGMY010000006.1"/>
</dbReference>
<dbReference type="OrthoDB" id="5292475at2"/>
<keyword evidence="13" id="KW-1185">Reference proteome</keyword>
<comment type="subcellular location">
    <subcellularLocation>
        <location evidence="1">Cell membrane</location>
        <topology evidence="1">Peripheral membrane protein</topology>
    </subcellularLocation>
</comment>
<evidence type="ECO:0000256" key="4">
    <source>
        <dbReference type="ARBA" id="ARBA00022475"/>
    </source>
</evidence>
<keyword evidence="9" id="KW-0406">Ion transport</keyword>
<evidence type="ECO:0000256" key="5">
    <source>
        <dbReference type="ARBA" id="ARBA00022496"/>
    </source>
</evidence>
<dbReference type="InterPro" id="IPR003439">
    <property type="entry name" value="ABC_transporter-like_ATP-bd"/>
</dbReference>
<comment type="caution">
    <text evidence="12">The sequence shown here is derived from an EMBL/GenBank/DDBJ whole genome shotgun (WGS) entry which is preliminary data.</text>
</comment>
<dbReference type="PROSITE" id="PS00211">
    <property type="entry name" value="ABC_TRANSPORTER_1"/>
    <property type="match status" value="1"/>
</dbReference>
<dbReference type="GO" id="GO:0005524">
    <property type="term" value="F:ATP binding"/>
    <property type="evidence" value="ECO:0007669"/>
    <property type="project" value="UniProtKB-KW"/>
</dbReference>
<dbReference type="Pfam" id="PF00005">
    <property type="entry name" value="ABC_tran"/>
    <property type="match status" value="1"/>
</dbReference>
<dbReference type="PROSITE" id="PS50893">
    <property type="entry name" value="ABC_TRANSPORTER_2"/>
    <property type="match status" value="1"/>
</dbReference>
<dbReference type="CDD" id="cd03214">
    <property type="entry name" value="ABC_Iron-Siderophores_B12_Hemin"/>
    <property type="match status" value="1"/>
</dbReference>
<dbReference type="EMBL" id="MLJI01000002">
    <property type="protein sequence ID" value="ORM89207.1"/>
    <property type="molecule type" value="Genomic_DNA"/>
</dbReference>
<evidence type="ECO:0000313" key="12">
    <source>
        <dbReference type="EMBL" id="ORM89207.1"/>
    </source>
</evidence>
<dbReference type="GO" id="GO:0005886">
    <property type="term" value="C:plasma membrane"/>
    <property type="evidence" value="ECO:0007669"/>
    <property type="project" value="UniProtKB-SubCell"/>
</dbReference>
<feature type="domain" description="ABC transporter" evidence="11">
    <location>
        <begin position="3"/>
        <end position="238"/>
    </location>
</feature>
<dbReference type="NCBIfam" id="NF008409">
    <property type="entry name" value="PRK11231.1"/>
    <property type="match status" value="1"/>
</dbReference>
<dbReference type="PANTHER" id="PTHR42771:SF12">
    <property type="entry name" value="FE(3+) DICITRATE TRANSPORT ATP-BINDING PROTEIN FECE-RELATED"/>
    <property type="match status" value="1"/>
</dbReference>
<dbReference type="Gene3D" id="3.40.50.300">
    <property type="entry name" value="P-loop containing nucleotide triphosphate hydrolases"/>
    <property type="match status" value="1"/>
</dbReference>
<dbReference type="FunFam" id="3.40.50.300:FF:000134">
    <property type="entry name" value="Iron-enterobactin ABC transporter ATP-binding protein"/>
    <property type="match status" value="1"/>
</dbReference>
<keyword evidence="6" id="KW-0547">Nucleotide-binding</keyword>
<evidence type="ECO:0000259" key="11">
    <source>
        <dbReference type="PROSITE" id="PS50893"/>
    </source>
</evidence>
<evidence type="ECO:0000256" key="9">
    <source>
        <dbReference type="ARBA" id="ARBA00023065"/>
    </source>
</evidence>
<dbReference type="PANTHER" id="PTHR42771">
    <property type="entry name" value="IRON(3+)-HYDROXAMATE IMPORT ATP-BINDING PROTEIN FHUC"/>
    <property type="match status" value="1"/>
</dbReference>
<dbReference type="InterPro" id="IPR003593">
    <property type="entry name" value="AAA+_ATPase"/>
</dbReference>